<accession>A0A4Y7RMW9</accession>
<dbReference type="EMBL" id="QFFZ01000028">
    <property type="protein sequence ID" value="TEB10338.1"/>
    <property type="molecule type" value="Genomic_DNA"/>
</dbReference>
<protein>
    <submittedName>
        <fullName evidence="1">Uncharacterized protein</fullName>
    </submittedName>
</protein>
<evidence type="ECO:0000313" key="2">
    <source>
        <dbReference type="Proteomes" id="UP000297597"/>
    </source>
</evidence>
<comment type="caution">
    <text evidence="1">The sequence shown here is derived from an EMBL/GenBank/DDBJ whole genome shotgun (WGS) entry which is preliminary data.</text>
</comment>
<dbReference type="InterPro" id="IPR036390">
    <property type="entry name" value="WH_DNA-bd_sf"/>
</dbReference>
<dbReference type="OrthoDB" id="3175181at2"/>
<gene>
    <name evidence="1" type="ORF">Pmgp_02440</name>
</gene>
<evidence type="ECO:0000313" key="1">
    <source>
        <dbReference type="EMBL" id="TEB10338.1"/>
    </source>
</evidence>
<dbReference type="SUPFAM" id="SSF46785">
    <property type="entry name" value="Winged helix' DNA-binding domain"/>
    <property type="match status" value="1"/>
</dbReference>
<dbReference type="InterPro" id="IPR036388">
    <property type="entry name" value="WH-like_DNA-bd_sf"/>
</dbReference>
<dbReference type="Gene3D" id="1.10.10.10">
    <property type="entry name" value="Winged helix-like DNA-binding domain superfamily/Winged helix DNA-binding domain"/>
    <property type="match status" value="1"/>
</dbReference>
<name>A0A4Y7RMW9_9FIRM</name>
<dbReference type="Proteomes" id="UP000297597">
    <property type="component" value="Unassembled WGS sequence"/>
</dbReference>
<sequence length="62" mass="7136">MSEDLRAKVIEYLGKVDKTKTRDMADNLKEKKSDVDKIVKELAKEGKVEFLYIGTSYVKLVK</sequence>
<reference evidence="1 2" key="1">
    <citation type="journal article" date="2018" name="Environ. Microbiol.">
        <title>Novel energy conservation strategies and behaviour of Pelotomaculum schinkii driving syntrophic propionate catabolism.</title>
        <authorList>
            <person name="Hidalgo-Ahumada C.A.P."/>
            <person name="Nobu M.K."/>
            <person name="Narihiro T."/>
            <person name="Tamaki H."/>
            <person name="Liu W.T."/>
            <person name="Kamagata Y."/>
            <person name="Stams A.J.M."/>
            <person name="Imachi H."/>
            <person name="Sousa D.Z."/>
        </authorList>
    </citation>
    <scope>NUCLEOTIDE SEQUENCE [LARGE SCALE GENOMIC DNA]</scope>
    <source>
        <strain evidence="1 2">MGP</strain>
    </source>
</reference>
<organism evidence="1 2">
    <name type="scientific">Pelotomaculum propionicicum</name>
    <dbReference type="NCBI Taxonomy" id="258475"/>
    <lineage>
        <taxon>Bacteria</taxon>
        <taxon>Bacillati</taxon>
        <taxon>Bacillota</taxon>
        <taxon>Clostridia</taxon>
        <taxon>Eubacteriales</taxon>
        <taxon>Desulfotomaculaceae</taxon>
        <taxon>Pelotomaculum</taxon>
    </lineage>
</organism>
<proteinExistence type="predicted"/>
<dbReference type="RefSeq" id="WP_134214264.1">
    <property type="nucleotide sequence ID" value="NZ_QFFZ01000028.1"/>
</dbReference>
<keyword evidence="2" id="KW-1185">Reference proteome</keyword>
<dbReference type="AlphaFoldDB" id="A0A4Y7RMW9"/>